<accession>A0A1X2LPG2</accession>
<evidence type="ECO:0000256" key="6">
    <source>
        <dbReference type="ARBA" id="ARBA00023033"/>
    </source>
</evidence>
<proteinExistence type="inferred from homology"/>
<keyword evidence="5 7" id="KW-0408">Iron</keyword>
<dbReference type="InterPro" id="IPR001128">
    <property type="entry name" value="Cyt_P450"/>
</dbReference>
<dbReference type="InterPro" id="IPR017972">
    <property type="entry name" value="Cyt_P450_CS"/>
</dbReference>
<dbReference type="Pfam" id="PF00067">
    <property type="entry name" value="p450"/>
    <property type="match status" value="1"/>
</dbReference>
<evidence type="ECO:0000313" key="8">
    <source>
        <dbReference type="EMBL" id="OSC37220.1"/>
    </source>
</evidence>
<organism evidence="8 9">
    <name type="scientific">Mycobacterium decipiens</name>
    <dbReference type="NCBI Taxonomy" id="1430326"/>
    <lineage>
        <taxon>Bacteria</taxon>
        <taxon>Bacillati</taxon>
        <taxon>Actinomycetota</taxon>
        <taxon>Actinomycetes</taxon>
        <taxon>Mycobacteriales</taxon>
        <taxon>Mycobacteriaceae</taxon>
        <taxon>Mycobacterium</taxon>
    </lineage>
</organism>
<evidence type="ECO:0000256" key="1">
    <source>
        <dbReference type="ARBA" id="ARBA00010617"/>
    </source>
</evidence>
<evidence type="ECO:0000256" key="5">
    <source>
        <dbReference type="ARBA" id="ARBA00023004"/>
    </source>
</evidence>
<comment type="caution">
    <text evidence="8">The sequence shown here is derived from an EMBL/GenBank/DDBJ whole genome shotgun (WGS) entry which is preliminary data.</text>
</comment>
<evidence type="ECO:0000256" key="3">
    <source>
        <dbReference type="ARBA" id="ARBA00022723"/>
    </source>
</evidence>
<keyword evidence="3 7" id="KW-0479">Metal-binding</keyword>
<dbReference type="STRING" id="1430326.B8W66_21780"/>
<gene>
    <name evidence="8" type="ORF">B8W66_21780</name>
</gene>
<dbReference type="Proteomes" id="UP000193247">
    <property type="component" value="Unassembled WGS sequence"/>
</dbReference>
<dbReference type="Gene3D" id="1.10.630.10">
    <property type="entry name" value="Cytochrome P450"/>
    <property type="match status" value="1"/>
</dbReference>
<dbReference type="OrthoDB" id="142769at2"/>
<evidence type="ECO:0000256" key="4">
    <source>
        <dbReference type="ARBA" id="ARBA00023002"/>
    </source>
</evidence>
<dbReference type="PANTHER" id="PTHR46696">
    <property type="entry name" value="P450, PUTATIVE (EUROFUNG)-RELATED"/>
    <property type="match status" value="1"/>
</dbReference>
<dbReference type="GO" id="GO:0005506">
    <property type="term" value="F:iron ion binding"/>
    <property type="evidence" value="ECO:0007669"/>
    <property type="project" value="InterPro"/>
</dbReference>
<keyword evidence="9" id="KW-1185">Reference proteome</keyword>
<dbReference type="PANTHER" id="PTHR46696:SF1">
    <property type="entry name" value="CYTOCHROME P450 YJIB-RELATED"/>
    <property type="match status" value="1"/>
</dbReference>
<dbReference type="PROSITE" id="PS00086">
    <property type="entry name" value="CYTOCHROME_P450"/>
    <property type="match status" value="1"/>
</dbReference>
<name>A0A1X2LPG2_9MYCO</name>
<dbReference type="PRINTS" id="PR00359">
    <property type="entry name" value="BP450"/>
</dbReference>
<dbReference type="PRINTS" id="PR00385">
    <property type="entry name" value="P450"/>
</dbReference>
<reference evidence="8 9" key="1">
    <citation type="submission" date="2017-04" db="EMBL/GenBank/DDBJ databases">
        <title>The new phylogeny of genus Mycobacterium.</title>
        <authorList>
            <person name="Tortoli E."/>
            <person name="Trovato A."/>
            <person name="Cirillo D.M."/>
        </authorList>
    </citation>
    <scope>NUCLEOTIDE SEQUENCE [LARGE SCALE GENOMIC DNA]</scope>
    <source>
        <strain evidence="8 9">TBL 1200985</strain>
    </source>
</reference>
<evidence type="ECO:0000313" key="9">
    <source>
        <dbReference type="Proteomes" id="UP000193247"/>
    </source>
</evidence>
<keyword evidence="4 7" id="KW-0560">Oxidoreductase</keyword>
<dbReference type="GO" id="GO:0016705">
    <property type="term" value="F:oxidoreductase activity, acting on paired donors, with incorporation or reduction of molecular oxygen"/>
    <property type="evidence" value="ECO:0007669"/>
    <property type="project" value="InterPro"/>
</dbReference>
<keyword evidence="2 7" id="KW-0349">Heme</keyword>
<protein>
    <recommendedName>
        <fullName evidence="10">Cytochrome</fullName>
    </recommendedName>
</protein>
<dbReference type="GO" id="GO:0020037">
    <property type="term" value="F:heme binding"/>
    <property type="evidence" value="ECO:0007669"/>
    <property type="project" value="InterPro"/>
</dbReference>
<dbReference type="AlphaFoldDB" id="A0A1X2LPG2"/>
<evidence type="ECO:0000256" key="2">
    <source>
        <dbReference type="ARBA" id="ARBA00022617"/>
    </source>
</evidence>
<dbReference type="InterPro" id="IPR002397">
    <property type="entry name" value="Cyt_P450_B"/>
</dbReference>
<evidence type="ECO:0008006" key="10">
    <source>
        <dbReference type="Google" id="ProtNLM"/>
    </source>
</evidence>
<dbReference type="GO" id="GO:0004497">
    <property type="term" value="F:monooxygenase activity"/>
    <property type="evidence" value="ECO:0007669"/>
    <property type="project" value="UniProtKB-KW"/>
</dbReference>
<dbReference type="EMBL" id="NCXP01000046">
    <property type="protein sequence ID" value="OSC37220.1"/>
    <property type="molecule type" value="Genomic_DNA"/>
</dbReference>
<sequence length="209" mass="22904">MHDLIEQRRADPGEDILTELIHACEEGERLSDDEVIAMVFLLIGAGYETTYNLITNGVAALLAHPDQFSRLQRQPELIGSAVEEILRFTGTVGGTEPTTFAAEDITLHGTTIPRGAMVMVLLAAANRDPAEFADPDLFDITRSPNNHLAFSKGNHFCLGAHLARMETRIAIANLIEHFPNLRLAIAPEELSLLPVPLLNRLNGLPVVLR</sequence>
<evidence type="ECO:0000256" key="7">
    <source>
        <dbReference type="RuleBase" id="RU000461"/>
    </source>
</evidence>
<keyword evidence="6 7" id="KW-0503">Monooxygenase</keyword>
<dbReference type="InterPro" id="IPR036396">
    <property type="entry name" value="Cyt_P450_sf"/>
</dbReference>
<comment type="similarity">
    <text evidence="1 7">Belongs to the cytochrome P450 family.</text>
</comment>
<dbReference type="SUPFAM" id="SSF48264">
    <property type="entry name" value="Cytochrome P450"/>
    <property type="match status" value="1"/>
</dbReference>